<evidence type="ECO:0000256" key="1">
    <source>
        <dbReference type="SAM" id="MobiDB-lite"/>
    </source>
</evidence>
<dbReference type="EMBL" id="JACHWX010000002">
    <property type="protein sequence ID" value="MBB3054808.1"/>
    <property type="molecule type" value="Genomic_DNA"/>
</dbReference>
<keyword evidence="3" id="KW-1185">Reference proteome</keyword>
<accession>A0A839SB51</accession>
<proteinExistence type="predicted"/>
<feature type="region of interest" description="Disordered" evidence="1">
    <location>
        <begin position="1"/>
        <end position="22"/>
    </location>
</feature>
<dbReference type="Proteomes" id="UP000539265">
    <property type="component" value="Unassembled WGS sequence"/>
</dbReference>
<organism evidence="2 3">
    <name type="scientific">Mucilaginibacter gotjawali</name>
    <dbReference type="NCBI Taxonomy" id="1550579"/>
    <lineage>
        <taxon>Bacteria</taxon>
        <taxon>Pseudomonadati</taxon>
        <taxon>Bacteroidota</taxon>
        <taxon>Sphingobacteriia</taxon>
        <taxon>Sphingobacteriales</taxon>
        <taxon>Sphingobacteriaceae</taxon>
        <taxon>Mucilaginibacter</taxon>
    </lineage>
</organism>
<comment type="caution">
    <text evidence="2">The sequence shown here is derived from an EMBL/GenBank/DDBJ whole genome shotgun (WGS) entry which is preliminary data.</text>
</comment>
<dbReference type="AlphaFoldDB" id="A0A839SB51"/>
<reference evidence="2" key="1">
    <citation type="submission" date="2020-08" db="EMBL/GenBank/DDBJ databases">
        <title>Genomic Encyclopedia of Type Strains, Phase III (KMG-III): the genomes of soil and plant-associated and newly described type strains.</title>
        <authorList>
            <person name="Whitman W."/>
        </authorList>
    </citation>
    <scope>NUCLEOTIDE SEQUENCE [LARGE SCALE GENOMIC DNA]</scope>
    <source>
        <strain evidence="2">CECT 8628</strain>
    </source>
</reference>
<evidence type="ECO:0000313" key="2">
    <source>
        <dbReference type="EMBL" id="MBB3054808.1"/>
    </source>
</evidence>
<name>A0A839SB51_9SPHI</name>
<protein>
    <submittedName>
        <fullName evidence="2">Uncharacterized protein</fullName>
    </submittedName>
</protein>
<gene>
    <name evidence="2" type="ORF">FHS11_001218</name>
</gene>
<sequence>MHYIRQFNPINHPAKKSKKNHQIPLQSVSLHPDKKIPDCGNNFGEFKPAIPHEGSFPQ</sequence>
<evidence type="ECO:0000313" key="3">
    <source>
        <dbReference type="Proteomes" id="UP000539265"/>
    </source>
</evidence>